<dbReference type="KEGG" id="png:PNIG_a1557"/>
<dbReference type="AlphaFoldDB" id="A0AAC9XXG1"/>
<dbReference type="Pfam" id="PF13698">
    <property type="entry name" value="DUF4156"/>
    <property type="match status" value="1"/>
</dbReference>
<dbReference type="InterPro" id="IPR025294">
    <property type="entry name" value="DUF4156"/>
</dbReference>
<evidence type="ECO:0000313" key="2">
    <source>
        <dbReference type="Proteomes" id="UP000198329"/>
    </source>
</evidence>
<dbReference type="Proteomes" id="UP000198329">
    <property type="component" value="Chromosome I"/>
</dbReference>
<proteinExistence type="predicted"/>
<evidence type="ECO:0008006" key="3">
    <source>
        <dbReference type="Google" id="ProtNLM"/>
    </source>
</evidence>
<sequence length="107" mass="11448">MKIHIVFISLLLTSCVTIPELKSEANNVKVVSTDRAVISCQSLGLVYGYSDNGFEGYAGAAGISQRHSVYDAQNKAYDLGADTILIINTNPRIGGTDTAAEAFKCNF</sequence>
<evidence type="ECO:0000313" key="1">
    <source>
        <dbReference type="EMBL" id="ASM53704.1"/>
    </source>
</evidence>
<name>A0AAC9XXG1_9GAMM</name>
<organism evidence="1 2">
    <name type="scientific">Pseudoalteromonas nigrifaciens</name>
    <dbReference type="NCBI Taxonomy" id="28109"/>
    <lineage>
        <taxon>Bacteria</taxon>
        <taxon>Pseudomonadati</taxon>
        <taxon>Pseudomonadota</taxon>
        <taxon>Gammaproteobacteria</taxon>
        <taxon>Alteromonadales</taxon>
        <taxon>Pseudoalteromonadaceae</taxon>
        <taxon>Pseudoalteromonas</taxon>
    </lineage>
</organism>
<dbReference type="PROSITE" id="PS51257">
    <property type="entry name" value="PROKAR_LIPOPROTEIN"/>
    <property type="match status" value="1"/>
</dbReference>
<protein>
    <recommendedName>
        <fullName evidence="3">DUF4156 domain-containing protein</fullName>
    </recommendedName>
</protein>
<dbReference type="RefSeq" id="WP_089368097.1">
    <property type="nucleotide sequence ID" value="NZ_BJXZ01000002.1"/>
</dbReference>
<reference evidence="1 2" key="1">
    <citation type="submission" date="2015-03" db="EMBL/GenBank/DDBJ databases">
        <authorList>
            <person name="Xie B.-B."/>
            <person name="Rong J.-C."/>
            <person name="Qin Q.-L."/>
            <person name="Zhang Y.-Z."/>
        </authorList>
    </citation>
    <scope>NUCLEOTIDE SEQUENCE [LARGE SCALE GENOMIC DNA]</scope>
    <source>
        <strain evidence="1 2">KMM 661</strain>
    </source>
</reference>
<dbReference type="EMBL" id="CP011036">
    <property type="protein sequence ID" value="ASM53704.1"/>
    <property type="molecule type" value="Genomic_DNA"/>
</dbReference>
<accession>A0AAC9XXG1</accession>
<keyword evidence="2" id="KW-1185">Reference proteome</keyword>
<gene>
    <name evidence="1" type="ORF">PNIG_a1557</name>
</gene>